<dbReference type="SUPFAM" id="SSF50630">
    <property type="entry name" value="Acid proteases"/>
    <property type="match status" value="1"/>
</dbReference>
<dbReference type="InterPro" id="IPR033121">
    <property type="entry name" value="PEPTIDASE_A1"/>
</dbReference>
<sequence length="158" mass="17447">MALAWELDKQLDIDPQTFRRTASGNGGVVIDSGATLTYLARGGFEPLRAEVQRLADGRLQPVDRPGLKVPCYNGVIERDLEGFPSVVFHFAGGVDLGLDPESMFMEITSNQFCMAVMPSERQELSIIGVLAQQKHNIAYDLASKKISFQRIDCELLES</sequence>
<accession>A0A660KUW1</accession>
<dbReference type="PANTHER" id="PTHR47967:SF14">
    <property type="entry name" value="EUKARYOTIC ASPARTYL PROTEASE FAMILY PROTEIN"/>
    <property type="match status" value="1"/>
</dbReference>
<name>A0A660KUW1_9ROSI</name>
<dbReference type="PANTHER" id="PTHR47967">
    <property type="entry name" value="OS07G0603500 PROTEIN-RELATED"/>
    <property type="match status" value="1"/>
</dbReference>
<evidence type="ECO:0000313" key="8">
    <source>
        <dbReference type="Proteomes" id="UP000327013"/>
    </source>
</evidence>
<dbReference type="GO" id="GO:0005576">
    <property type="term" value="C:extracellular region"/>
    <property type="evidence" value="ECO:0007669"/>
    <property type="project" value="TreeGrafter"/>
</dbReference>
<proteinExistence type="inferred from homology"/>
<dbReference type="GO" id="GO:0004190">
    <property type="term" value="F:aspartic-type endopeptidase activity"/>
    <property type="evidence" value="ECO:0007669"/>
    <property type="project" value="UniProtKB-KW"/>
</dbReference>
<evidence type="ECO:0000256" key="4">
    <source>
        <dbReference type="ARBA" id="ARBA00022801"/>
    </source>
</evidence>
<gene>
    <name evidence="7" type="ORF">FH972_010623</name>
</gene>
<evidence type="ECO:0000256" key="5">
    <source>
        <dbReference type="ARBA" id="ARBA00023180"/>
    </source>
</evidence>
<keyword evidence="3" id="KW-0064">Aspartyl protease</keyword>
<evidence type="ECO:0000256" key="2">
    <source>
        <dbReference type="ARBA" id="ARBA00022670"/>
    </source>
</evidence>
<evidence type="ECO:0000256" key="1">
    <source>
        <dbReference type="ARBA" id="ARBA00007447"/>
    </source>
</evidence>
<dbReference type="PROSITE" id="PS00141">
    <property type="entry name" value="ASP_PROTEASE"/>
    <property type="match status" value="1"/>
</dbReference>
<dbReference type="Pfam" id="PF14541">
    <property type="entry name" value="TAXi_C"/>
    <property type="match status" value="1"/>
</dbReference>
<dbReference type="InterPro" id="IPR051708">
    <property type="entry name" value="Plant_Aspart_Prot_A1"/>
</dbReference>
<protein>
    <recommendedName>
        <fullName evidence="6">Peptidase A1 domain-containing protein</fullName>
    </recommendedName>
</protein>
<evidence type="ECO:0000259" key="6">
    <source>
        <dbReference type="PROSITE" id="PS51767"/>
    </source>
</evidence>
<feature type="domain" description="Peptidase A1" evidence="6">
    <location>
        <begin position="1"/>
        <end position="149"/>
    </location>
</feature>
<evidence type="ECO:0000256" key="3">
    <source>
        <dbReference type="ARBA" id="ARBA00022750"/>
    </source>
</evidence>
<dbReference type="GO" id="GO:0006508">
    <property type="term" value="P:proteolysis"/>
    <property type="evidence" value="ECO:0007669"/>
    <property type="project" value="UniProtKB-KW"/>
</dbReference>
<keyword evidence="5" id="KW-0325">Glycoprotein</keyword>
<dbReference type="FunFam" id="2.40.70.10:FF:000033">
    <property type="entry name" value="Aspartyl protease family protein"/>
    <property type="match status" value="1"/>
</dbReference>
<dbReference type="PROSITE" id="PS51767">
    <property type="entry name" value="PEPTIDASE_A1"/>
    <property type="match status" value="1"/>
</dbReference>
<reference evidence="7 8" key="1">
    <citation type="submission" date="2019-06" db="EMBL/GenBank/DDBJ databases">
        <title>A chromosomal-level reference genome of Carpinus fangiana (Coryloideae, Betulaceae).</title>
        <authorList>
            <person name="Yang X."/>
            <person name="Wang Z."/>
            <person name="Zhang L."/>
            <person name="Hao G."/>
            <person name="Liu J."/>
            <person name="Yang Y."/>
        </authorList>
    </citation>
    <scope>NUCLEOTIDE SEQUENCE [LARGE SCALE GENOMIC DNA]</scope>
    <source>
        <strain evidence="7">Cfa_2016G</strain>
        <tissue evidence="7">Leaf</tissue>
    </source>
</reference>
<keyword evidence="4" id="KW-0378">Hydrolase</keyword>
<dbReference type="Proteomes" id="UP000327013">
    <property type="component" value="Chromosome 4"/>
</dbReference>
<comment type="similarity">
    <text evidence="1">Belongs to the peptidase A1 family.</text>
</comment>
<evidence type="ECO:0000313" key="7">
    <source>
        <dbReference type="EMBL" id="KAE8038079.1"/>
    </source>
</evidence>
<dbReference type="OrthoDB" id="2747330at2759"/>
<dbReference type="InterPro" id="IPR021109">
    <property type="entry name" value="Peptidase_aspartic_dom_sf"/>
</dbReference>
<keyword evidence="8" id="KW-1185">Reference proteome</keyword>
<dbReference type="InterPro" id="IPR001969">
    <property type="entry name" value="Aspartic_peptidase_AS"/>
</dbReference>
<dbReference type="InterPro" id="IPR032799">
    <property type="entry name" value="TAXi_C"/>
</dbReference>
<dbReference type="AlphaFoldDB" id="A0A660KUW1"/>
<organism evidence="7 8">
    <name type="scientific">Carpinus fangiana</name>
    <dbReference type="NCBI Taxonomy" id="176857"/>
    <lineage>
        <taxon>Eukaryota</taxon>
        <taxon>Viridiplantae</taxon>
        <taxon>Streptophyta</taxon>
        <taxon>Embryophyta</taxon>
        <taxon>Tracheophyta</taxon>
        <taxon>Spermatophyta</taxon>
        <taxon>Magnoliopsida</taxon>
        <taxon>eudicotyledons</taxon>
        <taxon>Gunneridae</taxon>
        <taxon>Pentapetalae</taxon>
        <taxon>rosids</taxon>
        <taxon>fabids</taxon>
        <taxon>Fagales</taxon>
        <taxon>Betulaceae</taxon>
        <taxon>Carpinus</taxon>
    </lineage>
</organism>
<dbReference type="Gene3D" id="2.40.70.10">
    <property type="entry name" value="Acid Proteases"/>
    <property type="match status" value="1"/>
</dbReference>
<keyword evidence="2" id="KW-0645">Protease</keyword>
<dbReference type="EMBL" id="CM017324">
    <property type="protein sequence ID" value="KAE8038079.1"/>
    <property type="molecule type" value="Genomic_DNA"/>
</dbReference>